<dbReference type="Proteomes" id="UP000007524">
    <property type="component" value="Segment"/>
</dbReference>
<organism evidence="1 2">
    <name type="scientific">Klebsiella phage vB_KleM_RaK2</name>
    <dbReference type="NCBI Taxonomy" id="1147094"/>
    <lineage>
        <taxon>Viruses</taxon>
        <taxon>Duplodnaviria</taxon>
        <taxon>Heunggongvirae</taxon>
        <taxon>Uroviricota</taxon>
        <taxon>Caudoviricetes</taxon>
        <taxon>Alcyoneusvirus</taxon>
        <taxon>Alcyoneusvirus RaK2</taxon>
    </lineage>
</organism>
<evidence type="ECO:0000313" key="1">
    <source>
        <dbReference type="EMBL" id="AFA44704.1"/>
    </source>
</evidence>
<sequence length="197" mass="23311">MPKLDAQYCDKLLNALITIQKNIKKEKSIQIYYNDSYILVQCNPDGNYVEFSLKKEDVHDCISIDLHEATPQQSLKNIIKAYKRTTYAFDTLVHRYKTFYCMFDTDDYDFNLVGFDENNIINIPYDFDDELYFQYSTLYSLPPQSVLELHKNIHKKCKNELPIKSVVRISYLSIELDQNEMDEILESLYSLVPVFKH</sequence>
<gene>
    <name evidence="1" type="ORF">RaK2_00431</name>
</gene>
<keyword evidence="2" id="KW-1185">Reference proteome</keyword>
<dbReference type="RefSeq" id="YP_007007586.1">
    <property type="nucleotide sequence ID" value="NC_019526.1"/>
</dbReference>
<accession>H6X4N8</accession>
<name>H6X4N8_9CAUD</name>
<dbReference type="KEGG" id="vg:14013019"/>
<reference evidence="1 2" key="1">
    <citation type="journal article" date="2012" name="J. Virol.">
        <title>Genome of Klebsiella sp.-Infecting Bacteriophage vB_KleM_RaK2.</title>
        <authorList>
            <person name="Simoliunas E."/>
            <person name="Kaliniene L."/>
            <person name="Truncaite L."/>
            <person name="Klausa V."/>
            <person name="Zajanckauskaite A."/>
            <person name="Meskys R."/>
        </authorList>
    </citation>
    <scope>NUCLEOTIDE SEQUENCE [LARGE SCALE GENOMIC DNA]</scope>
</reference>
<dbReference type="EMBL" id="JQ513383">
    <property type="protein sequence ID" value="AFA44704.1"/>
    <property type="molecule type" value="Genomic_DNA"/>
</dbReference>
<proteinExistence type="predicted"/>
<protein>
    <submittedName>
        <fullName evidence="1">Uncharacterized protein</fullName>
    </submittedName>
</protein>
<evidence type="ECO:0000313" key="2">
    <source>
        <dbReference type="Proteomes" id="UP000007524"/>
    </source>
</evidence>
<dbReference type="GeneID" id="14013019"/>